<dbReference type="InterPro" id="IPR001708">
    <property type="entry name" value="YidC/ALB3/OXA1/COX18"/>
</dbReference>
<organism evidence="12 13">
    <name type="scientific">Candidatus Adlerbacteria bacterium GW2011_GWB1_54_7</name>
    <dbReference type="NCBI Taxonomy" id="1618607"/>
    <lineage>
        <taxon>Bacteria</taxon>
        <taxon>Candidatus Adleribacteriota</taxon>
    </lineage>
</organism>
<evidence type="ECO:0000256" key="2">
    <source>
        <dbReference type="ARBA" id="ARBA00022448"/>
    </source>
</evidence>
<feature type="transmembrane region" description="Helical" evidence="10">
    <location>
        <begin position="124"/>
        <end position="143"/>
    </location>
</feature>
<dbReference type="GO" id="GO:0051205">
    <property type="term" value="P:protein insertion into membrane"/>
    <property type="evidence" value="ECO:0007669"/>
    <property type="project" value="TreeGrafter"/>
</dbReference>
<feature type="domain" description="Membrane insertase YidC/Oxa/ALB C-terminal" evidence="11">
    <location>
        <begin position="27"/>
        <end position="233"/>
    </location>
</feature>
<evidence type="ECO:0000256" key="3">
    <source>
        <dbReference type="ARBA" id="ARBA00022475"/>
    </source>
</evidence>
<accession>A0A0G1Y2W5</accession>
<dbReference type="PATRIC" id="fig|1618607.3.peg.197"/>
<feature type="transmembrane region" description="Helical" evidence="10">
    <location>
        <begin position="92"/>
        <end position="112"/>
    </location>
</feature>
<dbReference type="GO" id="GO:0015031">
    <property type="term" value="P:protein transport"/>
    <property type="evidence" value="ECO:0007669"/>
    <property type="project" value="UniProtKB-KW"/>
</dbReference>
<keyword evidence="3" id="KW-1003">Cell membrane</keyword>
<comment type="caution">
    <text evidence="12">The sequence shown here is derived from an EMBL/GenBank/DDBJ whole genome shotgun (WGS) entry which is preliminary data.</text>
</comment>
<dbReference type="GO" id="GO:0032977">
    <property type="term" value="F:membrane insertase activity"/>
    <property type="evidence" value="ECO:0007669"/>
    <property type="project" value="InterPro"/>
</dbReference>
<dbReference type="PANTHER" id="PTHR12428">
    <property type="entry name" value="OXA1"/>
    <property type="match status" value="1"/>
</dbReference>
<dbReference type="PANTHER" id="PTHR12428:SF65">
    <property type="entry name" value="CYTOCHROME C OXIDASE ASSEMBLY PROTEIN COX18, MITOCHONDRIAL"/>
    <property type="match status" value="1"/>
</dbReference>
<dbReference type="AlphaFoldDB" id="A0A0G1Y2W5"/>
<keyword evidence="8" id="KW-0143">Chaperone</keyword>
<evidence type="ECO:0000256" key="7">
    <source>
        <dbReference type="ARBA" id="ARBA00023136"/>
    </source>
</evidence>
<evidence type="ECO:0000313" key="12">
    <source>
        <dbReference type="EMBL" id="KKW37788.1"/>
    </source>
</evidence>
<dbReference type="InterPro" id="IPR028055">
    <property type="entry name" value="YidC/Oxa/ALB_C"/>
</dbReference>
<keyword evidence="7 10" id="KW-0472">Membrane</keyword>
<reference evidence="12 13" key="1">
    <citation type="journal article" date="2015" name="Nature">
        <title>rRNA introns, odd ribosomes, and small enigmatic genomes across a large radiation of phyla.</title>
        <authorList>
            <person name="Brown C.T."/>
            <person name="Hug L.A."/>
            <person name="Thomas B.C."/>
            <person name="Sharon I."/>
            <person name="Castelle C.J."/>
            <person name="Singh A."/>
            <person name="Wilkins M.J."/>
            <person name="Williams K.H."/>
            <person name="Banfield J.F."/>
        </authorList>
    </citation>
    <scope>NUCLEOTIDE SEQUENCE [LARGE SCALE GENOMIC DNA]</scope>
</reference>
<feature type="transmembrane region" description="Helical" evidence="10">
    <location>
        <begin position="12"/>
        <end position="37"/>
    </location>
</feature>
<evidence type="ECO:0000256" key="4">
    <source>
        <dbReference type="ARBA" id="ARBA00022692"/>
    </source>
</evidence>
<feature type="transmembrane region" description="Helical" evidence="10">
    <location>
        <begin position="149"/>
        <end position="172"/>
    </location>
</feature>
<evidence type="ECO:0000313" key="13">
    <source>
        <dbReference type="Proteomes" id="UP000033852"/>
    </source>
</evidence>
<evidence type="ECO:0000256" key="9">
    <source>
        <dbReference type="RuleBase" id="RU003945"/>
    </source>
</evidence>
<evidence type="ECO:0000256" key="1">
    <source>
        <dbReference type="ARBA" id="ARBA00004651"/>
    </source>
</evidence>
<dbReference type="NCBIfam" id="TIGR03592">
    <property type="entry name" value="yidC_oxa1_cterm"/>
    <property type="match status" value="1"/>
</dbReference>
<dbReference type="InterPro" id="IPR047196">
    <property type="entry name" value="YidC_ALB_C"/>
</dbReference>
<evidence type="ECO:0000259" key="11">
    <source>
        <dbReference type="Pfam" id="PF02096"/>
    </source>
</evidence>
<sequence length="239" mass="26684">MFQTFLVQPIYNVFVFLVGVMPQGDVGLAIIAITLIIRALFYPTFASQIRTQIGMQAAQKEIDEINKKYKDDPKVRAERTMALFRERGIRPFSSILTIIVQIPVFLALYWAFFQTRLPELATGLLYSFVPVPEAVSIIFFGLMDLTATGNILLASLVAILQYLVAHLSLARVDAPAGDLAPERAAAHNMQKQMMLYFLPALMGITSYFLPSAAGLYFAASGVFSLGQEFLIRRQLAHKR</sequence>
<name>A0A0G1Y2W5_9BACT</name>
<evidence type="ECO:0000256" key="6">
    <source>
        <dbReference type="ARBA" id="ARBA00022989"/>
    </source>
</evidence>
<dbReference type="Pfam" id="PF02096">
    <property type="entry name" value="60KD_IMP"/>
    <property type="match status" value="1"/>
</dbReference>
<evidence type="ECO:0000256" key="5">
    <source>
        <dbReference type="ARBA" id="ARBA00022927"/>
    </source>
</evidence>
<keyword evidence="6 10" id="KW-1133">Transmembrane helix</keyword>
<evidence type="ECO:0000256" key="10">
    <source>
        <dbReference type="SAM" id="Phobius"/>
    </source>
</evidence>
<comment type="subcellular location">
    <subcellularLocation>
        <location evidence="1">Cell membrane</location>
        <topology evidence="1">Multi-pass membrane protein</topology>
    </subcellularLocation>
    <subcellularLocation>
        <location evidence="9">Membrane</location>
        <topology evidence="9">Multi-pass membrane protein</topology>
    </subcellularLocation>
</comment>
<dbReference type="STRING" id="1618607.UY86_C0003G0010"/>
<dbReference type="EMBL" id="LCRR01000003">
    <property type="protein sequence ID" value="KKW37788.1"/>
    <property type="molecule type" value="Genomic_DNA"/>
</dbReference>
<keyword evidence="5" id="KW-0653">Protein transport</keyword>
<dbReference type="GO" id="GO:0005886">
    <property type="term" value="C:plasma membrane"/>
    <property type="evidence" value="ECO:0007669"/>
    <property type="project" value="UniProtKB-SubCell"/>
</dbReference>
<dbReference type="Proteomes" id="UP000033852">
    <property type="component" value="Unassembled WGS sequence"/>
</dbReference>
<keyword evidence="2" id="KW-0813">Transport</keyword>
<keyword evidence="4 9" id="KW-0812">Transmembrane</keyword>
<dbReference type="CDD" id="cd20070">
    <property type="entry name" value="5TM_YidC_Alb3"/>
    <property type="match status" value="1"/>
</dbReference>
<gene>
    <name evidence="12" type="ORF">UY86_C0003G0010</name>
</gene>
<evidence type="ECO:0000256" key="8">
    <source>
        <dbReference type="ARBA" id="ARBA00023186"/>
    </source>
</evidence>
<proteinExistence type="inferred from homology"/>
<protein>
    <submittedName>
        <fullName evidence="12">Membrane protein insertase, YidC/Oxa1 family</fullName>
    </submittedName>
</protein>
<comment type="similarity">
    <text evidence="9">Belongs to the OXA1/ALB3/YidC family.</text>
</comment>